<evidence type="ECO:0000313" key="1">
    <source>
        <dbReference type="EMBL" id="MDQ0113219.1"/>
    </source>
</evidence>
<keyword evidence="2" id="KW-1185">Reference proteome</keyword>
<evidence type="ECO:0000313" key="2">
    <source>
        <dbReference type="Proteomes" id="UP001229346"/>
    </source>
</evidence>
<organism evidence="1 2">
    <name type="scientific">Paenibacillus harenae</name>
    <dbReference type="NCBI Taxonomy" id="306543"/>
    <lineage>
        <taxon>Bacteria</taxon>
        <taxon>Bacillati</taxon>
        <taxon>Bacillota</taxon>
        <taxon>Bacilli</taxon>
        <taxon>Bacillales</taxon>
        <taxon>Paenibacillaceae</taxon>
        <taxon>Paenibacillus</taxon>
    </lineage>
</organism>
<dbReference type="Proteomes" id="UP001229346">
    <property type="component" value="Unassembled WGS sequence"/>
</dbReference>
<protein>
    <submittedName>
        <fullName evidence="1">Uncharacterized protein</fullName>
    </submittedName>
</protein>
<gene>
    <name evidence="1" type="ORF">J2T15_002660</name>
</gene>
<accession>A0ABT9U444</accession>
<dbReference type="EMBL" id="JAUSSU010000005">
    <property type="protein sequence ID" value="MDQ0113219.1"/>
    <property type="molecule type" value="Genomic_DNA"/>
</dbReference>
<comment type="caution">
    <text evidence="1">The sequence shown here is derived from an EMBL/GenBank/DDBJ whole genome shotgun (WGS) entry which is preliminary data.</text>
</comment>
<proteinExistence type="predicted"/>
<reference evidence="1 2" key="1">
    <citation type="submission" date="2023-07" db="EMBL/GenBank/DDBJ databases">
        <title>Sorghum-associated microbial communities from plants grown in Nebraska, USA.</title>
        <authorList>
            <person name="Schachtman D."/>
        </authorList>
    </citation>
    <scope>NUCLEOTIDE SEQUENCE [LARGE SCALE GENOMIC DNA]</scope>
    <source>
        <strain evidence="1 2">CC482</strain>
    </source>
</reference>
<sequence length="56" mass="6551">MKIDITIRELAKLHSMLSKKIADSDLRALMISLFMPKQITVPGYMDQIEQFLERLE</sequence>
<dbReference type="RefSeq" id="WP_307204301.1">
    <property type="nucleotide sequence ID" value="NZ_JAUSSU010000005.1"/>
</dbReference>
<name>A0ABT9U444_PAEHA</name>